<gene>
    <name evidence="3" type="ORF">SCUD_LOCUS10849</name>
</gene>
<dbReference type="STRING" id="6186.A0A183K772"/>
<evidence type="ECO:0000313" key="4">
    <source>
        <dbReference type="Proteomes" id="UP000279833"/>
    </source>
</evidence>
<accession>A0A183K772</accession>
<sequence>MLDSLVVPNKSSDALKNDANNRDSIFCDYYSNRQGSFSNRRLRDFSNISETLKFVEHLDLSRNFITNIPSGIEQYRLLTTLDLRFKHFPSSICSLHSLKVLLLGCNLIETLPEDIVGLRCLKILDLHSNGVKQLPLSIRFMWCLERLSLEENPLSPPLLTIVARGIPYIFAFLNQQALCNSNNTSCEKFHDSLTQSSSAQVTNTSNQQNMMKLSESQDVNSNSSSPCFEKTEVNTDSDQRYISKSEITNPSLTIQNFTYSTTNNKNEQFDKPNAKLHSNDYNCIENFSHNVSTQSCINETLKSGSSFSSLSTDDNESLTMNMYSSAYEDNNSIIVYTSSLHTTNIAC</sequence>
<dbReference type="PANTHER" id="PTHR45752:SF187">
    <property type="entry name" value="LEUCINE-RICH REPEAT AND IQ DOMAIN-CONTAINING PROTEIN 4"/>
    <property type="match status" value="1"/>
</dbReference>
<evidence type="ECO:0000256" key="2">
    <source>
        <dbReference type="ARBA" id="ARBA00022737"/>
    </source>
</evidence>
<keyword evidence="2" id="KW-0677">Repeat</keyword>
<dbReference type="AlphaFoldDB" id="A0A183K772"/>
<dbReference type="InterPro" id="IPR050715">
    <property type="entry name" value="LRR-SigEffector_domain"/>
</dbReference>
<keyword evidence="1" id="KW-0433">Leucine-rich repeat</keyword>
<reference evidence="3 4" key="2">
    <citation type="submission" date="2018-11" db="EMBL/GenBank/DDBJ databases">
        <authorList>
            <consortium name="Pathogen Informatics"/>
        </authorList>
    </citation>
    <scope>NUCLEOTIDE SEQUENCE [LARGE SCALE GENOMIC DNA]</scope>
    <source>
        <strain evidence="3">Dakar</strain>
        <strain evidence="4">Dakar, Senegal</strain>
    </source>
</reference>
<dbReference type="EMBL" id="UZAK01034031">
    <property type="protein sequence ID" value="VDP41832.1"/>
    <property type="molecule type" value="Genomic_DNA"/>
</dbReference>
<dbReference type="SUPFAM" id="SSF52058">
    <property type="entry name" value="L domain-like"/>
    <property type="match status" value="1"/>
</dbReference>
<dbReference type="PANTHER" id="PTHR45752">
    <property type="entry name" value="LEUCINE-RICH REPEAT-CONTAINING"/>
    <property type="match status" value="1"/>
</dbReference>
<dbReference type="Gene3D" id="3.80.10.10">
    <property type="entry name" value="Ribonuclease Inhibitor"/>
    <property type="match status" value="1"/>
</dbReference>
<dbReference type="InterPro" id="IPR032675">
    <property type="entry name" value="LRR_dom_sf"/>
</dbReference>
<dbReference type="SMART" id="SM00369">
    <property type="entry name" value="LRR_TYP"/>
    <property type="match status" value="3"/>
</dbReference>
<name>A0A183K772_9TREM</name>
<reference evidence="5" key="1">
    <citation type="submission" date="2016-06" db="UniProtKB">
        <authorList>
            <consortium name="WormBaseParasite"/>
        </authorList>
    </citation>
    <scope>IDENTIFICATION</scope>
</reference>
<dbReference type="InterPro" id="IPR001611">
    <property type="entry name" value="Leu-rich_rpt"/>
</dbReference>
<keyword evidence="4" id="KW-1185">Reference proteome</keyword>
<dbReference type="Pfam" id="PF00560">
    <property type="entry name" value="LRR_1"/>
    <property type="match status" value="1"/>
</dbReference>
<protein>
    <submittedName>
        <fullName evidence="5">Leucine-rich repeat-containing protein</fullName>
    </submittedName>
</protein>
<evidence type="ECO:0000313" key="3">
    <source>
        <dbReference type="EMBL" id="VDP41832.1"/>
    </source>
</evidence>
<dbReference type="InterPro" id="IPR003591">
    <property type="entry name" value="Leu-rich_rpt_typical-subtyp"/>
</dbReference>
<evidence type="ECO:0000313" key="5">
    <source>
        <dbReference type="WBParaSite" id="SCUD_0001084901-mRNA-1"/>
    </source>
</evidence>
<organism evidence="5">
    <name type="scientific">Schistosoma curassoni</name>
    <dbReference type="NCBI Taxonomy" id="6186"/>
    <lineage>
        <taxon>Eukaryota</taxon>
        <taxon>Metazoa</taxon>
        <taxon>Spiralia</taxon>
        <taxon>Lophotrochozoa</taxon>
        <taxon>Platyhelminthes</taxon>
        <taxon>Trematoda</taxon>
        <taxon>Digenea</taxon>
        <taxon>Strigeidida</taxon>
        <taxon>Schistosomatoidea</taxon>
        <taxon>Schistosomatidae</taxon>
        <taxon>Schistosoma</taxon>
    </lineage>
</organism>
<dbReference type="Proteomes" id="UP000279833">
    <property type="component" value="Unassembled WGS sequence"/>
</dbReference>
<proteinExistence type="predicted"/>
<evidence type="ECO:0000256" key="1">
    <source>
        <dbReference type="ARBA" id="ARBA00022614"/>
    </source>
</evidence>
<dbReference type="WBParaSite" id="SCUD_0001084901-mRNA-1">
    <property type="protein sequence ID" value="SCUD_0001084901-mRNA-1"/>
    <property type="gene ID" value="SCUD_0001084901"/>
</dbReference>